<protein>
    <submittedName>
        <fullName evidence="3">SDR family NAD(P)-dependent oxidoreductase</fullName>
    </submittedName>
</protein>
<proteinExistence type="inferred from homology"/>
<sequence length="338" mass="38057">MGYYTDKNILIIGGTGSIGRGLAKELLTQKPNVIRIFSRDEYKQFIMEKELDHISQFRYLIGDVRDYDRVERAMNGIDIVFNLAAMKHVPSCEYNPTEAIKTNVQGMENVIKAAVYNNVDSVLFTSSDKAINPTNTYGATKLLAEKLVQAANFSKGKVRTRFTAVRFGNVMGSRGSVIPLFKKQIIERGNITVTDKNMTRFMMTLYQAVSLIIDAAEKSHGGEAFVLKMPVIRLFDLAEVVIEETCKKLHIDLSSVNVENIGLRAGERKFEELMTYEESQIAYDLGSMYAVIPNTYTDELNGYYKSEKKVKAGSYNSSDTVPITKEEVRRLLSSENLI</sequence>
<dbReference type="Pfam" id="PF02719">
    <property type="entry name" value="Polysacc_synt_2"/>
    <property type="match status" value="1"/>
</dbReference>
<dbReference type="PANTHER" id="PTHR43318">
    <property type="entry name" value="UDP-N-ACETYLGLUCOSAMINE 4,6-DEHYDRATASE"/>
    <property type="match status" value="1"/>
</dbReference>
<dbReference type="SUPFAM" id="SSF51735">
    <property type="entry name" value="NAD(P)-binding Rossmann-fold domains"/>
    <property type="match status" value="1"/>
</dbReference>
<dbReference type="InterPro" id="IPR003869">
    <property type="entry name" value="Polysac_CapD-like"/>
</dbReference>
<accession>A0ABV4BJ31</accession>
<comment type="similarity">
    <text evidence="1">Belongs to the polysaccharide synthase family.</text>
</comment>
<dbReference type="Gene3D" id="3.40.50.720">
    <property type="entry name" value="NAD(P)-binding Rossmann-like Domain"/>
    <property type="match status" value="1"/>
</dbReference>
<dbReference type="PANTHER" id="PTHR43318:SF2">
    <property type="entry name" value="UDP-N-ACETYLGLUCOSAMINE 4,6-DEHYDRATASE (INVERTING)"/>
    <property type="match status" value="1"/>
</dbReference>
<evidence type="ECO:0000313" key="4">
    <source>
        <dbReference type="Proteomes" id="UP001564657"/>
    </source>
</evidence>
<evidence type="ECO:0000313" key="3">
    <source>
        <dbReference type="EMBL" id="MEY7998793.1"/>
    </source>
</evidence>
<dbReference type="RefSeq" id="WP_369702677.1">
    <property type="nucleotide sequence ID" value="NZ_JBGEWD010000001.1"/>
</dbReference>
<dbReference type="InterPro" id="IPR036291">
    <property type="entry name" value="NAD(P)-bd_dom_sf"/>
</dbReference>
<name>A0ABV4BJ31_9CLOT</name>
<reference evidence="3 4" key="1">
    <citation type="submission" date="2024-08" db="EMBL/GenBank/DDBJ databases">
        <title>Clostridium lapicellarii sp. nov., and Clostridium renhuaiense sp. nov., two species isolated from the mud in a fermentation cellar used for producing sauce-flavour Chinese liquors.</title>
        <authorList>
            <person name="Yang F."/>
            <person name="Wang H."/>
            <person name="Chen L.Q."/>
            <person name="Zhou N."/>
            <person name="Lu J.J."/>
            <person name="Pu X.X."/>
            <person name="Wan B."/>
            <person name="Wang L."/>
            <person name="Liu S.J."/>
        </authorList>
    </citation>
    <scope>NUCLEOTIDE SEQUENCE [LARGE SCALE GENOMIC DNA]</scope>
    <source>
        <strain evidence="3 4">MT-5</strain>
    </source>
</reference>
<organism evidence="3 4">
    <name type="scientific">Clostridium moutaii</name>
    <dbReference type="NCBI Taxonomy" id="3240932"/>
    <lineage>
        <taxon>Bacteria</taxon>
        <taxon>Bacillati</taxon>
        <taxon>Bacillota</taxon>
        <taxon>Clostridia</taxon>
        <taxon>Eubacteriales</taxon>
        <taxon>Clostridiaceae</taxon>
        <taxon>Clostridium</taxon>
    </lineage>
</organism>
<evidence type="ECO:0000259" key="2">
    <source>
        <dbReference type="Pfam" id="PF02719"/>
    </source>
</evidence>
<evidence type="ECO:0000256" key="1">
    <source>
        <dbReference type="ARBA" id="ARBA00007430"/>
    </source>
</evidence>
<dbReference type="InterPro" id="IPR051203">
    <property type="entry name" value="Polysaccharide_Synthase-Rel"/>
</dbReference>
<gene>
    <name evidence="3" type="ORF">AB8U03_01050</name>
</gene>
<feature type="domain" description="Polysaccharide biosynthesis protein CapD-like" evidence="2">
    <location>
        <begin position="9"/>
        <end position="291"/>
    </location>
</feature>
<comment type="caution">
    <text evidence="3">The sequence shown here is derived from an EMBL/GenBank/DDBJ whole genome shotgun (WGS) entry which is preliminary data.</text>
</comment>
<dbReference type="CDD" id="cd05237">
    <property type="entry name" value="UDP_invert_4-6DH_SDR_e"/>
    <property type="match status" value="1"/>
</dbReference>
<keyword evidence="4" id="KW-1185">Reference proteome</keyword>
<dbReference type="Proteomes" id="UP001564657">
    <property type="component" value="Unassembled WGS sequence"/>
</dbReference>
<dbReference type="EMBL" id="JBGEWD010000001">
    <property type="protein sequence ID" value="MEY7998793.1"/>
    <property type="molecule type" value="Genomic_DNA"/>
</dbReference>